<comment type="caution">
    <text evidence="1">The sequence shown here is derived from an EMBL/GenBank/DDBJ whole genome shotgun (WGS) entry which is preliminary data.</text>
</comment>
<evidence type="ECO:0000313" key="2">
    <source>
        <dbReference type="Proteomes" id="UP000289691"/>
    </source>
</evidence>
<dbReference type="InterPro" id="IPR058277">
    <property type="entry name" value="DUF7971"/>
</dbReference>
<dbReference type="Pfam" id="PF25926">
    <property type="entry name" value="DUF7971"/>
    <property type="match status" value="1"/>
</dbReference>
<keyword evidence="2" id="KW-1185">Reference proteome</keyword>
<evidence type="ECO:0000313" key="1">
    <source>
        <dbReference type="EMBL" id="RXK47479.1"/>
    </source>
</evidence>
<dbReference type="AlphaFoldDB" id="A0A498KVD3"/>
<protein>
    <submittedName>
        <fullName evidence="1">Uncharacterized protein</fullName>
    </submittedName>
</protein>
<name>A0A498KVD3_9EURY</name>
<sequence>MDDISLGVPEPILDSLPDDDGAAAQDMRRAVEGWERRINRALADSDDDEAAGYVFDAIELFEERMDTYDAFVPELRAWGQSPIYAICWRNLMADLIGQLYEHEELADRLDRERNQRVVEDGIRLRDL</sequence>
<dbReference type="RefSeq" id="WP_129070182.1">
    <property type="nucleotide sequence ID" value="NZ_RDFA01000006.1"/>
</dbReference>
<organism evidence="1 2">
    <name type="scientific">Halorientalis pallida</name>
    <dbReference type="NCBI Taxonomy" id="2479928"/>
    <lineage>
        <taxon>Archaea</taxon>
        <taxon>Methanobacteriati</taxon>
        <taxon>Methanobacteriota</taxon>
        <taxon>Stenosarchaea group</taxon>
        <taxon>Halobacteria</taxon>
        <taxon>Halobacteriales</taxon>
        <taxon>Haloarculaceae</taxon>
        <taxon>Halorientalis</taxon>
    </lineage>
</organism>
<dbReference type="Proteomes" id="UP000289691">
    <property type="component" value="Unassembled WGS sequence"/>
</dbReference>
<gene>
    <name evidence="1" type="ORF">EAF64_17055</name>
</gene>
<accession>A0A498KVD3</accession>
<dbReference type="EMBL" id="RDFA01000006">
    <property type="protein sequence ID" value="RXK47479.1"/>
    <property type="molecule type" value="Genomic_DNA"/>
</dbReference>
<proteinExistence type="predicted"/>
<reference evidence="1 2" key="1">
    <citation type="submission" date="2019-01" db="EMBL/GenBank/DDBJ databases">
        <title>Halorientalis sp. F13-25 a new haloarchaeum isolated from hypersaline water.</title>
        <authorList>
            <person name="Ana D.-V."/>
            <person name="Cristina S.-P."/>
            <person name="Antonio V."/>
        </authorList>
    </citation>
    <scope>NUCLEOTIDE SEQUENCE [LARGE SCALE GENOMIC DNA]</scope>
    <source>
        <strain evidence="1 2">F13-25</strain>
    </source>
</reference>
<dbReference type="OrthoDB" id="162070at2157"/>